<keyword evidence="5" id="KW-1185">Reference proteome</keyword>
<dbReference type="InterPro" id="IPR036264">
    <property type="entry name" value="Bact_exopeptidase_dim_dom"/>
</dbReference>
<dbReference type="InterPro" id="IPR017439">
    <property type="entry name" value="Amidohydrolase"/>
</dbReference>
<gene>
    <name evidence="4" type="ORF">HMPREF1705_03600</name>
</gene>
<dbReference type="EMBL" id="ACJX03000001">
    <property type="protein sequence ID" value="KRT36323.1"/>
    <property type="molecule type" value="Genomic_DNA"/>
</dbReference>
<proteinExistence type="predicted"/>
<keyword evidence="2" id="KW-0479">Metal-binding</keyword>
<evidence type="ECO:0000313" key="5">
    <source>
        <dbReference type="Proteomes" id="UP000005273"/>
    </source>
</evidence>
<feature type="binding site" evidence="2">
    <location>
        <position position="109"/>
    </location>
    <ligand>
        <name>Mn(2+)</name>
        <dbReference type="ChEBI" id="CHEBI:29035"/>
        <label>2</label>
    </ligand>
</feature>
<dbReference type="NCBIfam" id="TIGR01891">
    <property type="entry name" value="amidohydrolases"/>
    <property type="match status" value="1"/>
</dbReference>
<feature type="binding site" evidence="2">
    <location>
        <position position="364"/>
    </location>
    <ligand>
        <name>Mn(2+)</name>
        <dbReference type="ChEBI" id="CHEBI:29035"/>
        <label>2</label>
    </ligand>
</feature>
<feature type="binding site" evidence="2">
    <location>
        <position position="167"/>
    </location>
    <ligand>
        <name>Mn(2+)</name>
        <dbReference type="ChEBI" id="CHEBI:29035"/>
        <label>2</label>
    </ligand>
</feature>
<dbReference type="GO" id="GO:0046872">
    <property type="term" value="F:metal ion binding"/>
    <property type="evidence" value="ECO:0007669"/>
    <property type="project" value="UniProtKB-KW"/>
</dbReference>
<dbReference type="Pfam" id="PF01546">
    <property type="entry name" value="Peptidase_M20"/>
    <property type="match status" value="1"/>
</dbReference>
<protein>
    <submittedName>
        <fullName evidence="4">Amidohydrolase</fullName>
    </submittedName>
</protein>
<dbReference type="PANTHER" id="PTHR11014:SF63">
    <property type="entry name" value="METALLOPEPTIDASE, PUTATIVE (AFU_ORTHOLOGUE AFUA_6G09600)-RELATED"/>
    <property type="match status" value="1"/>
</dbReference>
<comment type="cofactor">
    <cofactor evidence="2">
        <name>Mn(2+)</name>
        <dbReference type="ChEBI" id="CHEBI:29035"/>
    </cofactor>
    <text evidence="2">The Mn(2+) ion enhances activity.</text>
</comment>
<keyword evidence="2" id="KW-0464">Manganese</keyword>
<dbReference type="InterPro" id="IPR011650">
    <property type="entry name" value="Peptidase_M20_dimer"/>
</dbReference>
<dbReference type="InterPro" id="IPR002933">
    <property type="entry name" value="Peptidase_M20"/>
</dbReference>
<dbReference type="FunFam" id="3.30.70.360:FF:000001">
    <property type="entry name" value="N-acetyldiaminopimelate deacetylase"/>
    <property type="match status" value="1"/>
</dbReference>
<accession>A0A0T5XDA4</accession>
<dbReference type="RefSeq" id="WP_057940980.1">
    <property type="nucleotide sequence ID" value="NZ_ACJX03000001.1"/>
</dbReference>
<dbReference type="eggNOG" id="COG1473">
    <property type="taxonomic scope" value="Bacteria"/>
</dbReference>
<evidence type="ECO:0000256" key="1">
    <source>
        <dbReference type="ARBA" id="ARBA00022801"/>
    </source>
</evidence>
<name>A0A0T5XDA4_9BACT</name>
<feature type="binding site" evidence="2">
    <location>
        <position position="143"/>
    </location>
    <ligand>
        <name>Mn(2+)</name>
        <dbReference type="ChEBI" id="CHEBI:29035"/>
        <label>2</label>
    </ligand>
</feature>
<feature type="domain" description="Peptidase M20 dimerisation" evidence="3">
    <location>
        <begin position="189"/>
        <end position="282"/>
    </location>
</feature>
<dbReference type="Proteomes" id="UP000005273">
    <property type="component" value="Unassembled WGS sequence"/>
</dbReference>
<reference evidence="5" key="1">
    <citation type="submission" date="2012-09" db="EMBL/GenBank/DDBJ databases">
        <authorList>
            <person name="Weinstock G."/>
            <person name="Sodergren E."/>
            <person name="Clifton S."/>
            <person name="Fulton L."/>
            <person name="Fulton B."/>
            <person name="Courtney L."/>
            <person name="Fronick C."/>
            <person name="Harrison M."/>
            <person name="Strong C."/>
            <person name="Farmer C."/>
            <person name="Delehaunty K."/>
            <person name="Markovic C."/>
            <person name="Hall O."/>
            <person name="Minx P."/>
            <person name="Tomlinson C."/>
            <person name="Mitreva M."/>
            <person name="Nelson J."/>
            <person name="Hou S."/>
            <person name="Wollam A."/>
            <person name="Pepin K.H."/>
            <person name="Johnson M."/>
            <person name="Bhonagiri V."/>
            <person name="Nash W.E."/>
            <person name="Suruliraj S."/>
            <person name="Warren W."/>
            <person name="Chinwalla A."/>
            <person name="Mardis E.R."/>
            <person name="Wilson R.K."/>
        </authorList>
    </citation>
    <scope>NUCLEOTIDE SEQUENCE [LARGE SCALE GENOMIC DNA]</scope>
    <source>
        <strain evidence="5">OS1</strain>
    </source>
</reference>
<dbReference type="STRING" id="592015.HMPREF1705_03600"/>
<sequence>MTNSDLTNEIIEFAKKMQGFVVERRRDFHQHPEVKFEEKRTGDIVEELLKQWGYETKRTAGTGVIGTLKCGEKGKTVALRADIDALDVKEENDVPYKSAFEGKMHACGHDAHAAMLLGAAKIISDMKDSFVGTVKLIFQPGEEGGAGAKQVVEEGHIDDVDAIFGIHVWVEVPSGVLATRKGPMMASSDGFQIKISGKGGHAAHPHLTNDPTAPAADIYNAFHKLVSRAVNPFSPAVITLPVIEASHGYNIIPDSVEMKGTLRTFDSDLRDMLVKRMQSLVECYSKGWGCNSSFEFFRAPYPPLINDPQLTDFALDVLKAIGPVMEAEMTMGGEDFAFYTQKIPGVFVQLGIRNEEKGIIYPHHHPKFDVDEDVLWQGVATYVLLAKKYLELN</sequence>
<organism evidence="4 5">
    <name type="scientific">Acetomicrobium hydrogeniformans ATCC BAA-1850</name>
    <dbReference type="NCBI Taxonomy" id="592015"/>
    <lineage>
        <taxon>Bacteria</taxon>
        <taxon>Thermotogati</taxon>
        <taxon>Synergistota</taxon>
        <taxon>Synergistia</taxon>
        <taxon>Synergistales</taxon>
        <taxon>Acetomicrobiaceae</taxon>
        <taxon>Acetomicrobium</taxon>
    </lineage>
</organism>
<evidence type="ECO:0000259" key="3">
    <source>
        <dbReference type="Pfam" id="PF07687"/>
    </source>
</evidence>
<keyword evidence="1 4" id="KW-0378">Hydrolase</keyword>
<dbReference type="Gene3D" id="3.30.70.360">
    <property type="match status" value="1"/>
</dbReference>
<dbReference type="Gene3D" id="3.40.630.10">
    <property type="entry name" value="Zn peptidases"/>
    <property type="match status" value="1"/>
</dbReference>
<dbReference type="PIRSF" id="PIRSF005962">
    <property type="entry name" value="Pept_M20D_amidohydro"/>
    <property type="match status" value="1"/>
</dbReference>
<comment type="caution">
    <text evidence="4">The sequence shown here is derived from an EMBL/GenBank/DDBJ whole genome shotgun (WGS) entry which is preliminary data.</text>
</comment>
<feature type="binding site" evidence="2">
    <location>
        <position position="107"/>
    </location>
    <ligand>
        <name>Mn(2+)</name>
        <dbReference type="ChEBI" id="CHEBI:29035"/>
        <label>2</label>
    </ligand>
</feature>
<dbReference type="PANTHER" id="PTHR11014">
    <property type="entry name" value="PEPTIDASE M20 FAMILY MEMBER"/>
    <property type="match status" value="1"/>
</dbReference>
<dbReference type="SUPFAM" id="SSF55031">
    <property type="entry name" value="Bacterial exopeptidase dimerisation domain"/>
    <property type="match status" value="1"/>
</dbReference>
<dbReference type="GO" id="GO:0019877">
    <property type="term" value="P:diaminopimelate biosynthetic process"/>
    <property type="evidence" value="ECO:0007669"/>
    <property type="project" value="UniProtKB-ARBA"/>
</dbReference>
<dbReference type="OrthoDB" id="5892at2"/>
<evidence type="ECO:0000256" key="2">
    <source>
        <dbReference type="PIRSR" id="PIRSR005962-1"/>
    </source>
</evidence>
<evidence type="ECO:0000313" key="4">
    <source>
        <dbReference type="EMBL" id="KRT36323.1"/>
    </source>
</evidence>
<dbReference type="Pfam" id="PF07687">
    <property type="entry name" value="M20_dimer"/>
    <property type="match status" value="1"/>
</dbReference>
<dbReference type="GO" id="GO:0050118">
    <property type="term" value="F:N-acetyldiaminopimelate deacetylase activity"/>
    <property type="evidence" value="ECO:0007669"/>
    <property type="project" value="UniProtKB-ARBA"/>
</dbReference>
<dbReference type="SUPFAM" id="SSF53187">
    <property type="entry name" value="Zn-dependent exopeptidases"/>
    <property type="match status" value="1"/>
</dbReference>
<dbReference type="AlphaFoldDB" id="A0A0T5XDA4"/>